<dbReference type="InterPro" id="IPR008780">
    <property type="entry name" value="Plasmodium_Vir"/>
</dbReference>
<sequence length="314" mass="36821">MEDVGSKGNPKAHLIDLPSKKIYNDMNKEYAVLSNYSTECDSITWPKYADALKKICKKYITYLETSKELKLGKPDYNVCIPLNYWLYDKLTEIFVDENNLDNIRLAFGNLQLVWSKLYLYSRRTNHNKCKPEFETDNHEDWKNRKELYDYYVDYKELSFQAQLYDHKCMYYEEIKERQKLFDYFNRICYSSTNKCPQFYYDFKSYNIQNVISTLRCHKQVEQEKSAALAPEKDTKEGPLHEPAETKTQLTTFGVRPGETNRNDGSHITHSTPQISGIVKKVSESVLFTAPVLLTTTALYRVHGFVGSVEEEQII</sequence>
<reference evidence="2 3" key="1">
    <citation type="submission" date="2016-07" db="EMBL/GenBank/DDBJ databases">
        <authorList>
            <consortium name="Pathogen Informatics"/>
        </authorList>
    </citation>
    <scope>NUCLEOTIDE SEQUENCE [LARGE SCALE GENOMIC DNA]</scope>
</reference>
<dbReference type="Pfam" id="PF05795">
    <property type="entry name" value="Plasmodium_Vir"/>
    <property type="match status" value="1"/>
</dbReference>
<dbReference type="VEuPathDB" id="PlasmoDB:PVW1_140083300"/>
<gene>
    <name evidence="2" type="ORF">PVC01_000014600</name>
</gene>
<organism evidence="2 3">
    <name type="scientific">Plasmodium vivax</name>
    <name type="common">malaria parasite P. vivax</name>
    <dbReference type="NCBI Taxonomy" id="5855"/>
    <lineage>
        <taxon>Eukaryota</taxon>
        <taxon>Sar</taxon>
        <taxon>Alveolata</taxon>
        <taxon>Apicomplexa</taxon>
        <taxon>Aconoidasida</taxon>
        <taxon>Haemosporida</taxon>
        <taxon>Plasmodiidae</taxon>
        <taxon>Plasmodium</taxon>
        <taxon>Plasmodium (Plasmodium)</taxon>
    </lineage>
</organism>
<evidence type="ECO:0000256" key="1">
    <source>
        <dbReference type="SAM" id="MobiDB-lite"/>
    </source>
</evidence>
<dbReference type="VEuPathDB" id="PlasmoDB:PVP01_0003620"/>
<dbReference type="Proteomes" id="UP000305196">
    <property type="component" value="Unassembled WGS sequence"/>
</dbReference>
<accession>A0A1G4EBG2</accession>
<dbReference type="VEuPathDB" id="PlasmoDB:PVPAM_070006300"/>
<dbReference type="VEuPathDB" id="PlasmoDB:PVX_026190"/>
<protein>
    <submittedName>
        <fullName evidence="2">Vir protein, putative</fullName>
    </submittedName>
</protein>
<evidence type="ECO:0000313" key="3">
    <source>
        <dbReference type="Proteomes" id="UP000305196"/>
    </source>
</evidence>
<proteinExistence type="predicted"/>
<name>A0A1G4EBG2_PLAVI</name>
<feature type="region of interest" description="Disordered" evidence="1">
    <location>
        <begin position="250"/>
        <end position="270"/>
    </location>
</feature>
<dbReference type="AlphaFoldDB" id="A0A1G4EBG2"/>
<dbReference type="EMBL" id="FLYI01000005">
    <property type="protein sequence ID" value="SCA59588.1"/>
    <property type="molecule type" value="Genomic_DNA"/>
</dbReference>
<evidence type="ECO:0000313" key="2">
    <source>
        <dbReference type="EMBL" id="SCA59588.1"/>
    </source>
</evidence>
<feature type="region of interest" description="Disordered" evidence="1">
    <location>
        <begin position="225"/>
        <end position="244"/>
    </location>
</feature>